<keyword evidence="2" id="KW-0378">Hydrolase</keyword>
<accession>A0A391P180</accession>
<dbReference type="PANTHER" id="PTHR46438:SF2">
    <property type="entry name" value="ALPHA_BETA-HYDROLASES SUPERFAMILY PROTEIN"/>
    <property type="match status" value="1"/>
</dbReference>
<dbReference type="InterPro" id="IPR000073">
    <property type="entry name" value="AB_hydrolase_1"/>
</dbReference>
<gene>
    <name evidence="2" type="ORF">KGMB01110_14630</name>
</gene>
<organism evidence="2 3">
    <name type="scientific">Mediterraneibacter butyricigenes</name>
    <dbReference type="NCBI Taxonomy" id="2316025"/>
    <lineage>
        <taxon>Bacteria</taxon>
        <taxon>Bacillati</taxon>
        <taxon>Bacillota</taxon>
        <taxon>Clostridia</taxon>
        <taxon>Lachnospirales</taxon>
        <taxon>Lachnospiraceae</taxon>
        <taxon>Mediterraneibacter</taxon>
    </lineage>
</organism>
<dbReference type="Gene3D" id="3.40.50.1820">
    <property type="entry name" value="alpha/beta hydrolase"/>
    <property type="match status" value="1"/>
</dbReference>
<dbReference type="InterPro" id="IPR029058">
    <property type="entry name" value="AB_hydrolase_fold"/>
</dbReference>
<dbReference type="EMBL" id="BHGK01000001">
    <property type="protein sequence ID" value="GCA67027.1"/>
    <property type="molecule type" value="Genomic_DNA"/>
</dbReference>
<feature type="domain" description="AB hydrolase-1" evidence="1">
    <location>
        <begin position="64"/>
        <end position="313"/>
    </location>
</feature>
<dbReference type="PANTHER" id="PTHR46438">
    <property type="entry name" value="ALPHA/BETA-HYDROLASES SUPERFAMILY PROTEIN"/>
    <property type="match status" value="1"/>
</dbReference>
<dbReference type="SUPFAM" id="SSF53474">
    <property type="entry name" value="alpha/beta-Hydrolases"/>
    <property type="match status" value="1"/>
</dbReference>
<proteinExistence type="predicted"/>
<dbReference type="Proteomes" id="UP000265643">
    <property type="component" value="Unassembled WGS sequence"/>
</dbReference>
<sequence>MSSKNKLKSTLLFAGATTLAIHLFNKYIAQSALLNQIFKKENNTYYDSVFGKIYYKKEGSGSPVLLIHDFNLGSSSYEWAKVQDALSETHTVYTIDLLGCGRSDKPQMTYTNYIYVKLLTDFINHVIGEKTDLIVTGESSAFALMASSLKSSENFGDLILVNPASILRLSKSQAKYSKYLKKLICTPIFGTFIYNLAASRKNITSSFKNKYYESGSKLTEREIDTYYEAAHLDQNKSKYLFSSIISGYMNVNLLFGLQQLEQNYNGQVTILVGDSNPENITTAEAYQNKLNSINIKGIPDTKHLPQLENPQAVTSVIEELLDK</sequence>
<reference evidence="3" key="1">
    <citation type="submission" date="2018-09" db="EMBL/GenBank/DDBJ databases">
        <title>Draft Genome Sequence of Mediterraneibacter sp. KCTC 15684.</title>
        <authorList>
            <person name="Kim J.S."/>
            <person name="Han K.I."/>
            <person name="Suh M.K."/>
            <person name="Lee K.C."/>
            <person name="Eom M.K."/>
            <person name="Lee J.H."/>
            <person name="Park S.H."/>
            <person name="Kang S.W."/>
            <person name="Park J.E."/>
            <person name="Oh B.S."/>
            <person name="Yu S.Y."/>
            <person name="Choi S.H."/>
            <person name="Lee D.H."/>
            <person name="Yoon H."/>
            <person name="Kim B."/>
            <person name="Yang S.J."/>
            <person name="Lee J.S."/>
        </authorList>
    </citation>
    <scope>NUCLEOTIDE SEQUENCE [LARGE SCALE GENOMIC DNA]</scope>
    <source>
        <strain evidence="3">KCTC 15684</strain>
    </source>
</reference>
<protein>
    <submittedName>
        <fullName evidence="2">Alpha/beta hydrolase</fullName>
    </submittedName>
</protein>
<evidence type="ECO:0000259" key="1">
    <source>
        <dbReference type="Pfam" id="PF12697"/>
    </source>
</evidence>
<keyword evidence="3" id="KW-1185">Reference proteome</keyword>
<dbReference type="GO" id="GO:0016787">
    <property type="term" value="F:hydrolase activity"/>
    <property type="evidence" value="ECO:0007669"/>
    <property type="project" value="UniProtKB-KW"/>
</dbReference>
<dbReference type="Pfam" id="PF12697">
    <property type="entry name" value="Abhydrolase_6"/>
    <property type="match status" value="1"/>
</dbReference>
<name>A0A391P180_9FIRM</name>
<evidence type="ECO:0000313" key="3">
    <source>
        <dbReference type="Proteomes" id="UP000265643"/>
    </source>
</evidence>
<comment type="caution">
    <text evidence="2">The sequence shown here is derived from an EMBL/GenBank/DDBJ whole genome shotgun (WGS) entry which is preliminary data.</text>
</comment>
<dbReference type="RefSeq" id="WP_117602905.1">
    <property type="nucleotide sequence ID" value="NZ_BHGK01000001.1"/>
</dbReference>
<evidence type="ECO:0000313" key="2">
    <source>
        <dbReference type="EMBL" id="GCA67027.1"/>
    </source>
</evidence>
<dbReference type="AlphaFoldDB" id="A0A391P180"/>